<dbReference type="SUPFAM" id="SSF52058">
    <property type="entry name" value="L domain-like"/>
    <property type="match status" value="1"/>
</dbReference>
<dbReference type="GO" id="GO:0005737">
    <property type="term" value="C:cytoplasm"/>
    <property type="evidence" value="ECO:0007669"/>
    <property type="project" value="TreeGrafter"/>
</dbReference>
<evidence type="ECO:0000313" key="3">
    <source>
        <dbReference type="Proteomes" id="UP000085678"/>
    </source>
</evidence>
<dbReference type="InterPro" id="IPR050216">
    <property type="entry name" value="LRR_domain-containing"/>
</dbReference>
<dbReference type="GeneID" id="106181898"/>
<gene>
    <name evidence="4" type="primary">LOC106181898</name>
</gene>
<dbReference type="KEGG" id="lak:106181898"/>
<evidence type="ECO:0000256" key="2">
    <source>
        <dbReference type="ARBA" id="ARBA00022737"/>
    </source>
</evidence>
<dbReference type="InParanoid" id="A0A1S3KGX2"/>
<dbReference type="Pfam" id="PF12799">
    <property type="entry name" value="LRR_4"/>
    <property type="match status" value="1"/>
</dbReference>
<dbReference type="PANTHER" id="PTHR48051">
    <property type="match status" value="1"/>
</dbReference>
<evidence type="ECO:0000313" key="4">
    <source>
        <dbReference type="RefSeq" id="XP_013421888.1"/>
    </source>
</evidence>
<dbReference type="Gene3D" id="3.80.10.10">
    <property type="entry name" value="Ribonuclease Inhibitor"/>
    <property type="match status" value="2"/>
</dbReference>
<dbReference type="RefSeq" id="XP_013421888.1">
    <property type="nucleotide sequence ID" value="XM_013566434.1"/>
</dbReference>
<dbReference type="OrthoDB" id="676979at2759"/>
<dbReference type="PROSITE" id="PS51450">
    <property type="entry name" value="LRR"/>
    <property type="match status" value="3"/>
</dbReference>
<dbReference type="InterPro" id="IPR025875">
    <property type="entry name" value="Leu-rich_rpt_4"/>
</dbReference>
<proteinExistence type="predicted"/>
<dbReference type="STRING" id="7574.A0A1S3KGX2"/>
<dbReference type="GO" id="GO:0009966">
    <property type="term" value="P:regulation of signal transduction"/>
    <property type="evidence" value="ECO:0007669"/>
    <property type="project" value="UniProtKB-ARBA"/>
</dbReference>
<dbReference type="SMART" id="SM00365">
    <property type="entry name" value="LRR_SD22"/>
    <property type="match status" value="3"/>
</dbReference>
<keyword evidence="3" id="KW-1185">Reference proteome</keyword>
<protein>
    <submittedName>
        <fullName evidence="4">Malignant fibrous histiocytoma-amplified sequence 1 homolog</fullName>
    </submittedName>
</protein>
<dbReference type="Proteomes" id="UP000085678">
    <property type="component" value="Unplaced"/>
</dbReference>
<accession>A0A1S3KGX2</accession>
<name>A0A1S3KGX2_LINAN</name>
<keyword evidence="2" id="KW-0677">Repeat</keyword>
<dbReference type="InterPro" id="IPR001611">
    <property type="entry name" value="Leu-rich_rpt"/>
</dbReference>
<organism evidence="3 4">
    <name type="scientific">Lingula anatina</name>
    <name type="common">Brachiopod</name>
    <name type="synonym">Lingula unguis</name>
    <dbReference type="NCBI Taxonomy" id="7574"/>
    <lineage>
        <taxon>Eukaryota</taxon>
        <taxon>Metazoa</taxon>
        <taxon>Spiralia</taxon>
        <taxon>Lophotrochozoa</taxon>
        <taxon>Brachiopoda</taxon>
        <taxon>Linguliformea</taxon>
        <taxon>Lingulata</taxon>
        <taxon>Lingulida</taxon>
        <taxon>Linguloidea</taxon>
        <taxon>Lingulidae</taxon>
        <taxon>Lingula</taxon>
    </lineage>
</organism>
<keyword evidence="1" id="KW-0433">Leucine-rich repeat</keyword>
<dbReference type="AlphaFoldDB" id="A0A1S3KGX2"/>
<evidence type="ECO:0000256" key="1">
    <source>
        <dbReference type="ARBA" id="ARBA00022614"/>
    </source>
</evidence>
<dbReference type="InterPro" id="IPR003591">
    <property type="entry name" value="Leu-rich_rpt_typical-subtyp"/>
</dbReference>
<dbReference type="SMART" id="SM00369">
    <property type="entry name" value="LRR_TYP"/>
    <property type="match status" value="3"/>
</dbReference>
<dbReference type="Gene3D" id="3.40.50.300">
    <property type="entry name" value="P-loop containing nucleotide triphosphate hydrolases"/>
    <property type="match status" value="1"/>
</dbReference>
<reference evidence="4" key="1">
    <citation type="submission" date="2025-08" db="UniProtKB">
        <authorList>
            <consortium name="RefSeq"/>
        </authorList>
    </citation>
    <scope>IDENTIFICATION</scope>
    <source>
        <tissue evidence="4">Gonads</tissue>
    </source>
</reference>
<sequence>MEAQIGRVKKYCHDFSHRGASLTDAAFQTQFTELKALLLSLSTLYTRDDYDKLLTDPLHAADKEKNNKRHVCSVMGDNQLSDIPVDISRLKTLKIFHLNSYAFTTLPTTLCGLTNIEVLYLGDNQLSDIPVDISKLKALIIFRLNKYACTSFPIALCGLTNVEVLNLSGNQLSDVPVDITRLTNLESLDLHHNNISHLPPQFKNMENHNPLVQPPIEIANRGLGAIKRYFEALTDTKAIHSSRLQVNFLGETDAGKISISRTLQFEQSTLTKMADRIGVVEQGIWEAAFNISDFGGHDVFKMFISTSGLVFITFNLSEYDPKNEAHYQLNIPNWIDKVQEQMPRIQIALIGTHLDEVETLHAERKCSSITRQLEDHVSKKKKWYQAQKETSEKKIKEISEAQVFICQVYQKKAAHLQSLYGQMKPIYEHLISFARTSAEVLPGMYAAKKICTKKIEGTENTLGWEVIEDLILQNMPKLSQGKNEKIICDISSFLAHHGDKIWFDNSLSLMKVVFHKKEVIVNVLKAVLIHDQVEVSQMLQKSMKITRKKATRMEEDIFSRGIISKQAKDCLWQPFSLSSTNVEAMIEMMQKLELCYQAHKDESILSSFHFPWLLTEERQPETNAKWSSKILPDTTQLTQQVLFPYRCPDGLYEKFSVCLYKHLGFMKTMQMDWKDGELERYKMQLTRGPHQSNSDTVSQDPDWVISIAAHGSHLSDMWGVLKQGHSVLMDITKKDWPGPSYDKYLECPHCVSEDSRDPTLFPGEILDQSHGMTFKARQTPWFNTGVYFPADMFYPPSWQEGKLITFLAQPQ</sequence>
<dbReference type="InterPro" id="IPR032675">
    <property type="entry name" value="LRR_dom_sf"/>
</dbReference>
<dbReference type="InterPro" id="IPR027417">
    <property type="entry name" value="P-loop_NTPase"/>
</dbReference>
<dbReference type="PANTHER" id="PTHR48051:SF1">
    <property type="entry name" value="RAS SUPPRESSOR PROTEIN 1"/>
    <property type="match status" value="1"/>
</dbReference>